<keyword evidence="1" id="KW-0812">Transmembrane</keyword>
<sequence length="70" mass="7457">MLNTDGQGHRVENAQPSRLPARLLIFVMCLVGLCALPSAVMFLGMGIAGGMATVPLLVAPLFAYPFVVWL</sequence>
<evidence type="ECO:0000313" key="2">
    <source>
        <dbReference type="EMBL" id="GID49194.1"/>
    </source>
</evidence>
<accession>A0ABQ3WSH0</accession>
<name>A0ABQ3WSH0_9ACTN</name>
<keyword evidence="1" id="KW-1133">Transmembrane helix</keyword>
<dbReference type="EMBL" id="BOMF01000122">
    <property type="protein sequence ID" value="GID49194.1"/>
    <property type="molecule type" value="Genomic_DNA"/>
</dbReference>
<comment type="caution">
    <text evidence="2">The sequence shown here is derived from an EMBL/GenBank/DDBJ whole genome shotgun (WGS) entry which is preliminary data.</text>
</comment>
<organism evidence="2">
    <name type="scientific">Actinoplanes campanulatus</name>
    <dbReference type="NCBI Taxonomy" id="113559"/>
    <lineage>
        <taxon>Bacteria</taxon>
        <taxon>Bacillati</taxon>
        <taxon>Actinomycetota</taxon>
        <taxon>Actinomycetes</taxon>
        <taxon>Micromonosporales</taxon>
        <taxon>Micromonosporaceae</taxon>
        <taxon>Actinoplanes</taxon>
    </lineage>
</organism>
<protein>
    <submittedName>
        <fullName evidence="2">Uncharacterized protein</fullName>
    </submittedName>
</protein>
<gene>
    <name evidence="2" type="ORF">Aca07nite_64690</name>
</gene>
<evidence type="ECO:0000256" key="1">
    <source>
        <dbReference type="SAM" id="Phobius"/>
    </source>
</evidence>
<feature type="transmembrane region" description="Helical" evidence="1">
    <location>
        <begin position="21"/>
        <end position="41"/>
    </location>
</feature>
<proteinExistence type="predicted"/>
<dbReference type="RefSeq" id="WP_204299320.1">
    <property type="nucleotide sequence ID" value="NZ_BAAAGQ010000026.1"/>
</dbReference>
<feature type="transmembrane region" description="Helical" evidence="1">
    <location>
        <begin position="47"/>
        <end position="69"/>
    </location>
</feature>
<keyword evidence="1" id="KW-0472">Membrane</keyword>
<reference evidence="2" key="1">
    <citation type="submission" date="2021-01" db="EMBL/GenBank/DDBJ databases">
        <title>Whole genome shotgun sequence of Actinoplanes capillaceus NBRC 16408.</title>
        <authorList>
            <person name="Komaki H."/>
            <person name="Tamura T."/>
        </authorList>
    </citation>
    <scope>NUCLEOTIDE SEQUENCE [LARGE SCALE GENOMIC DNA]</scope>
    <source>
        <strain evidence="2">NBRC 16408</strain>
    </source>
</reference>